<dbReference type="Proteomes" id="UP000193285">
    <property type="component" value="Unassembled WGS sequence"/>
</dbReference>
<comment type="similarity">
    <text evidence="1">Belongs to the glycosyltransferase group 1 family. Glycosyltransferase 4 subfamily.</text>
</comment>
<dbReference type="PANTHER" id="PTHR12526">
    <property type="entry name" value="GLYCOSYLTRANSFERASE"/>
    <property type="match status" value="1"/>
</dbReference>
<dbReference type="STRING" id="767916.AWB91_12785"/>
<dbReference type="EMBL" id="LQPN01000072">
    <property type="protein sequence ID" value="ORW38299.1"/>
    <property type="molecule type" value="Genomic_DNA"/>
</dbReference>
<dbReference type="SUPFAM" id="SSF53756">
    <property type="entry name" value="UDP-Glycosyltransferase/glycogen phosphorylase"/>
    <property type="match status" value="1"/>
</dbReference>
<evidence type="ECO:0000256" key="2">
    <source>
        <dbReference type="ARBA" id="ARBA00022676"/>
    </source>
</evidence>
<accession>A0A1X2A4E5</accession>
<evidence type="ECO:0000256" key="1">
    <source>
        <dbReference type="ARBA" id="ARBA00009481"/>
    </source>
</evidence>
<feature type="domain" description="Glycosyl transferase family 1" evidence="4">
    <location>
        <begin position="186"/>
        <end position="338"/>
    </location>
</feature>
<dbReference type="CDD" id="cd03801">
    <property type="entry name" value="GT4_PimA-like"/>
    <property type="match status" value="1"/>
</dbReference>
<evidence type="ECO:0000259" key="4">
    <source>
        <dbReference type="Pfam" id="PF00534"/>
    </source>
</evidence>
<dbReference type="AlphaFoldDB" id="A0A1X2A4E5"/>
<name>A0A1X2A4E5_9MYCO</name>
<reference evidence="5 6" key="1">
    <citation type="journal article" date="2015" name="Emerg. Microbes Infect.">
        <title>Characterization of 17 strains belonging to the Mycobacterium simiae complex and description of Mycobacterium paraense sp. nov.</title>
        <authorList>
            <person name="Fusco da Costa A.R."/>
            <person name="Fedrizzi T."/>
            <person name="Lopes M.L."/>
            <person name="Pecorari M."/>
            <person name="Oliveira da Costa W.L."/>
            <person name="Giacobazzi E."/>
            <person name="da Costa Bahia J.R."/>
            <person name="De Sanctis V."/>
            <person name="Batista Lima K.V."/>
            <person name="Bertorelli R."/>
            <person name="Grottola A."/>
            <person name="Fabio A."/>
            <person name="Mariottini A."/>
            <person name="Ferretti P."/>
            <person name="Di Leva F."/>
            <person name="Fregni Serpini G."/>
            <person name="Tagliazucchi S."/>
            <person name="Rumpianesi F."/>
            <person name="Jousson O."/>
            <person name="Segata N."/>
            <person name="Tortoli E."/>
        </authorList>
    </citation>
    <scope>NUCLEOTIDE SEQUENCE [LARGE SCALE GENOMIC DNA]</scope>
    <source>
        <strain evidence="5 6">IEC33</strain>
    </source>
</reference>
<dbReference type="Pfam" id="PF00534">
    <property type="entry name" value="Glycos_transf_1"/>
    <property type="match status" value="1"/>
</dbReference>
<evidence type="ECO:0000313" key="5">
    <source>
        <dbReference type="EMBL" id="ORW38299.1"/>
    </source>
</evidence>
<keyword evidence="3 5" id="KW-0808">Transferase</keyword>
<proteinExistence type="inferred from homology"/>
<gene>
    <name evidence="5" type="ORF">AWB90_23710</name>
</gene>
<dbReference type="GO" id="GO:0016757">
    <property type="term" value="F:glycosyltransferase activity"/>
    <property type="evidence" value="ECO:0007669"/>
    <property type="project" value="UniProtKB-KW"/>
</dbReference>
<sequence>MSAGRNPLRVLVIGPAPAATDSRGGMATVAALMAVHPHERISVAVVPTYVDRSRTVKLLVGIRGMLRASWLLVRGRADVLHANLAQGGSVLRKAVPLAAARLAGVPAVVHGHSYDFGGWFDRLPAPVRAAVRRMLVADHWLVLGERHVDEYAARLRLPEGRISVLHNAVRIPDTAVDQAGADRVHAVALGRMGTRKGSYDIVSAVGALDDPVRRRLRVTLAGDGEVDGVRAAVAAAGLGDTIRVAGWLDAAARDELLCAAHIFLLPSRDEGLPMALLEAMAHGLAPVTTTVGSIGEAVNDGVTGVVVQPGSTDQIAGALTALVTDDQLRARLGAGARARVGDFGLQRWYDSLARLWTALAETAAPRRQGSLPVR</sequence>
<dbReference type="PANTHER" id="PTHR12526:SF640">
    <property type="entry name" value="COLANIC ACID BIOSYNTHESIS GLYCOSYLTRANSFERASE WCAL-RELATED"/>
    <property type="match status" value="1"/>
</dbReference>
<dbReference type="InterPro" id="IPR001296">
    <property type="entry name" value="Glyco_trans_1"/>
</dbReference>
<keyword evidence="2" id="KW-0328">Glycosyltransferase</keyword>
<evidence type="ECO:0000256" key="3">
    <source>
        <dbReference type="ARBA" id="ARBA00022679"/>
    </source>
</evidence>
<comment type="caution">
    <text evidence="5">The sequence shown here is derived from an EMBL/GenBank/DDBJ whole genome shotgun (WGS) entry which is preliminary data.</text>
</comment>
<organism evidence="5 6">
    <name type="scientific">Mycobacterium paraense</name>
    <dbReference type="NCBI Taxonomy" id="767916"/>
    <lineage>
        <taxon>Bacteria</taxon>
        <taxon>Bacillati</taxon>
        <taxon>Actinomycetota</taxon>
        <taxon>Actinomycetes</taxon>
        <taxon>Mycobacteriales</taxon>
        <taxon>Mycobacteriaceae</taxon>
        <taxon>Mycobacterium</taxon>
        <taxon>Mycobacterium simiae complex</taxon>
    </lineage>
</organism>
<protein>
    <submittedName>
        <fullName evidence="5">Glycosyl transferase</fullName>
    </submittedName>
</protein>
<dbReference type="Gene3D" id="3.40.50.2000">
    <property type="entry name" value="Glycogen Phosphorylase B"/>
    <property type="match status" value="2"/>
</dbReference>
<dbReference type="RefSeq" id="WP_241524357.1">
    <property type="nucleotide sequence ID" value="NZ_LQPN01000072.1"/>
</dbReference>
<evidence type="ECO:0000313" key="6">
    <source>
        <dbReference type="Proteomes" id="UP000193285"/>
    </source>
</evidence>